<gene>
    <name evidence="2" type="primary">AVEN_41689_1</name>
    <name evidence="2" type="ORF">NPIL_333081</name>
</gene>
<feature type="region of interest" description="Disordered" evidence="1">
    <location>
        <begin position="17"/>
        <end position="40"/>
    </location>
</feature>
<protein>
    <recommendedName>
        <fullName evidence="4">CCHC-type domain-containing protein</fullName>
    </recommendedName>
</protein>
<name>A0A8X6NK09_NEPPI</name>
<keyword evidence="3" id="KW-1185">Reference proteome</keyword>
<evidence type="ECO:0008006" key="4">
    <source>
        <dbReference type="Google" id="ProtNLM"/>
    </source>
</evidence>
<organism evidence="2 3">
    <name type="scientific">Nephila pilipes</name>
    <name type="common">Giant wood spider</name>
    <name type="synonym">Nephila maculata</name>
    <dbReference type="NCBI Taxonomy" id="299642"/>
    <lineage>
        <taxon>Eukaryota</taxon>
        <taxon>Metazoa</taxon>
        <taxon>Ecdysozoa</taxon>
        <taxon>Arthropoda</taxon>
        <taxon>Chelicerata</taxon>
        <taxon>Arachnida</taxon>
        <taxon>Araneae</taxon>
        <taxon>Araneomorphae</taxon>
        <taxon>Entelegynae</taxon>
        <taxon>Araneoidea</taxon>
        <taxon>Nephilidae</taxon>
        <taxon>Nephila</taxon>
    </lineage>
</organism>
<evidence type="ECO:0000256" key="1">
    <source>
        <dbReference type="SAM" id="MobiDB-lite"/>
    </source>
</evidence>
<dbReference type="Proteomes" id="UP000887013">
    <property type="component" value="Unassembled WGS sequence"/>
</dbReference>
<dbReference type="AlphaFoldDB" id="A0A8X6NK09"/>
<evidence type="ECO:0000313" key="3">
    <source>
        <dbReference type="Proteomes" id="UP000887013"/>
    </source>
</evidence>
<accession>A0A8X6NK09</accession>
<reference evidence="2" key="1">
    <citation type="submission" date="2020-08" db="EMBL/GenBank/DDBJ databases">
        <title>Multicomponent nature underlies the extraordinary mechanical properties of spider dragline silk.</title>
        <authorList>
            <person name="Kono N."/>
            <person name="Nakamura H."/>
            <person name="Mori M."/>
            <person name="Yoshida Y."/>
            <person name="Ohtoshi R."/>
            <person name="Malay A.D."/>
            <person name="Moran D.A.P."/>
            <person name="Tomita M."/>
            <person name="Numata K."/>
            <person name="Arakawa K."/>
        </authorList>
    </citation>
    <scope>NUCLEOTIDE SEQUENCE</scope>
</reference>
<evidence type="ECO:0000313" key="2">
    <source>
        <dbReference type="EMBL" id="GFT16966.1"/>
    </source>
</evidence>
<sequence>MNKSQDKKYYGCKSFGHVQANCPKNSRNSTTKPDSQYSTTDRTVKSLSIQTFSKHPMHFDIQLAVIQLTAFCDNGSQAALINEKTHGRILVLHNCIPSELRFGQDTIKSIGYFRDSIEI</sequence>
<dbReference type="EMBL" id="BMAW01104922">
    <property type="protein sequence ID" value="GFT16966.1"/>
    <property type="molecule type" value="Genomic_DNA"/>
</dbReference>
<comment type="caution">
    <text evidence="2">The sequence shown here is derived from an EMBL/GenBank/DDBJ whole genome shotgun (WGS) entry which is preliminary data.</text>
</comment>
<proteinExistence type="predicted"/>
<feature type="compositionally biased region" description="Polar residues" evidence="1">
    <location>
        <begin position="22"/>
        <end position="40"/>
    </location>
</feature>